<evidence type="ECO:0000313" key="5">
    <source>
        <dbReference type="EMBL" id="QQP37946.1"/>
    </source>
</evidence>
<proteinExistence type="inferred from homology"/>
<protein>
    <submittedName>
        <fullName evidence="5">Neutral Sphingomyelinase_ putativelike</fullName>
    </submittedName>
</protein>
<feature type="compositionally biased region" description="Low complexity" evidence="4">
    <location>
        <begin position="70"/>
        <end position="80"/>
    </location>
</feature>
<gene>
    <name evidence="5" type="ORF">FKW44_018395</name>
</gene>
<dbReference type="GO" id="GO:0030688">
    <property type="term" value="C:preribosome, small subunit precursor"/>
    <property type="evidence" value="ECO:0007669"/>
    <property type="project" value="InterPro"/>
</dbReference>
<dbReference type="OrthoDB" id="2506208at2759"/>
<evidence type="ECO:0000256" key="3">
    <source>
        <dbReference type="ARBA" id="ARBA00023242"/>
    </source>
</evidence>
<dbReference type="AlphaFoldDB" id="A0A7T8JXN5"/>
<evidence type="ECO:0000256" key="1">
    <source>
        <dbReference type="ARBA" id="ARBA00004604"/>
    </source>
</evidence>
<dbReference type="Pfam" id="PF15341">
    <property type="entry name" value="SLX9"/>
    <property type="match status" value="1"/>
</dbReference>
<keyword evidence="6" id="KW-1185">Reference proteome</keyword>
<feature type="compositionally biased region" description="Basic and acidic residues" evidence="4">
    <location>
        <begin position="148"/>
        <end position="159"/>
    </location>
</feature>
<dbReference type="GO" id="GO:0000462">
    <property type="term" value="P:maturation of SSU-rRNA from tricistronic rRNA transcript (SSU-rRNA, 5.8S rRNA, LSU-rRNA)"/>
    <property type="evidence" value="ECO:0007669"/>
    <property type="project" value="InterPro"/>
</dbReference>
<feature type="region of interest" description="Disordered" evidence="4">
    <location>
        <begin position="66"/>
        <end position="97"/>
    </location>
</feature>
<dbReference type="InterPro" id="IPR028160">
    <property type="entry name" value="Slx9-like"/>
</dbReference>
<feature type="region of interest" description="Disordered" evidence="4">
    <location>
        <begin position="1"/>
        <end position="30"/>
    </location>
</feature>
<keyword evidence="3" id="KW-0539">Nucleus</keyword>
<dbReference type="PANTHER" id="PTHR31109:SF2">
    <property type="entry name" value="RIBOSOME BIOGENESIS PROTEIN SLX9 HOMOLOG"/>
    <property type="match status" value="1"/>
</dbReference>
<evidence type="ECO:0000313" key="6">
    <source>
        <dbReference type="Proteomes" id="UP000595437"/>
    </source>
</evidence>
<reference evidence="6" key="1">
    <citation type="submission" date="2021-01" db="EMBL/GenBank/DDBJ databases">
        <title>Caligus Genome Assembly.</title>
        <authorList>
            <person name="Gallardo-Escarate C."/>
        </authorList>
    </citation>
    <scope>NUCLEOTIDE SEQUENCE [LARGE SCALE GENOMIC DNA]</scope>
</reference>
<feature type="compositionally biased region" description="Basic residues" evidence="4">
    <location>
        <begin position="85"/>
        <end position="97"/>
    </location>
</feature>
<comment type="subcellular location">
    <subcellularLocation>
        <location evidence="1">Nucleus</location>
        <location evidence="1">Nucleolus</location>
    </subcellularLocation>
</comment>
<dbReference type="GO" id="GO:0005730">
    <property type="term" value="C:nucleolus"/>
    <property type="evidence" value="ECO:0007669"/>
    <property type="project" value="UniProtKB-SubCell"/>
</dbReference>
<evidence type="ECO:0000256" key="4">
    <source>
        <dbReference type="SAM" id="MobiDB-lite"/>
    </source>
</evidence>
<dbReference type="Proteomes" id="UP000595437">
    <property type="component" value="Chromosome 13"/>
</dbReference>
<feature type="compositionally biased region" description="Basic residues" evidence="4">
    <location>
        <begin position="1"/>
        <end position="10"/>
    </location>
</feature>
<comment type="similarity">
    <text evidence="2">Belongs to the SLX9 family.</text>
</comment>
<accession>A0A7T8JXN5</accession>
<feature type="region of interest" description="Disordered" evidence="4">
    <location>
        <begin position="148"/>
        <end position="170"/>
    </location>
</feature>
<dbReference type="PANTHER" id="PTHR31109">
    <property type="entry name" value="PROTEIN FAM207A"/>
    <property type="match status" value="1"/>
</dbReference>
<dbReference type="EMBL" id="CP045902">
    <property type="protein sequence ID" value="QQP37946.1"/>
    <property type="molecule type" value="Genomic_DNA"/>
</dbReference>
<sequence>MGRLNKKLVLAKKATSSNSSSGKSLDMSQIQKMTSSDLISLRKSSKIPQESTDILMLSAKKLPEISLPMNTSNNNRRSSSQGHHLLSRQMKKTDKRKARKEFLLDKLAKGARKMKADKAALQREKRPVIGDLDPMKDTLEAIDKVLEKDESRRKQQRDKSKAKKKGITLKQKKRQYEFIRNASFFEAVKNHPEYAKNPFSAISTHIENKMADEHSSDQQ</sequence>
<organism evidence="5 6">
    <name type="scientific">Caligus rogercresseyi</name>
    <name type="common">Sea louse</name>
    <dbReference type="NCBI Taxonomy" id="217165"/>
    <lineage>
        <taxon>Eukaryota</taxon>
        <taxon>Metazoa</taxon>
        <taxon>Ecdysozoa</taxon>
        <taxon>Arthropoda</taxon>
        <taxon>Crustacea</taxon>
        <taxon>Multicrustacea</taxon>
        <taxon>Hexanauplia</taxon>
        <taxon>Copepoda</taxon>
        <taxon>Siphonostomatoida</taxon>
        <taxon>Caligidae</taxon>
        <taxon>Caligus</taxon>
    </lineage>
</organism>
<dbReference type="GO" id="GO:0030686">
    <property type="term" value="C:90S preribosome"/>
    <property type="evidence" value="ECO:0007669"/>
    <property type="project" value="InterPro"/>
</dbReference>
<feature type="compositionally biased region" description="Basic residues" evidence="4">
    <location>
        <begin position="160"/>
        <end position="170"/>
    </location>
</feature>
<name>A0A7T8JXN5_CALRO</name>
<evidence type="ECO:0000256" key="2">
    <source>
        <dbReference type="ARBA" id="ARBA00011022"/>
    </source>
</evidence>
<feature type="compositionally biased region" description="Low complexity" evidence="4">
    <location>
        <begin position="16"/>
        <end position="28"/>
    </location>
</feature>